<evidence type="ECO:0000313" key="1">
    <source>
        <dbReference type="EMBL" id="GAC10157.1"/>
    </source>
</evidence>
<organism evidence="1 2">
    <name type="scientific">Paraglaciecola chathamensis S18K6</name>
    <dbReference type="NCBI Taxonomy" id="1127672"/>
    <lineage>
        <taxon>Bacteria</taxon>
        <taxon>Pseudomonadati</taxon>
        <taxon>Pseudomonadota</taxon>
        <taxon>Gammaproteobacteria</taxon>
        <taxon>Alteromonadales</taxon>
        <taxon>Alteromonadaceae</taxon>
        <taxon>Paraglaciecola</taxon>
    </lineage>
</organism>
<proteinExistence type="predicted"/>
<protein>
    <submittedName>
        <fullName evidence="1">Uncharacterized protein</fullName>
    </submittedName>
</protein>
<comment type="caution">
    <text evidence="1">The sequence shown here is derived from an EMBL/GenBank/DDBJ whole genome shotgun (WGS) entry which is preliminary data.</text>
</comment>
<dbReference type="Proteomes" id="UP000006320">
    <property type="component" value="Unassembled WGS sequence"/>
</dbReference>
<sequence>MEPSNEFSEAAKKTLKHAAQSTSHYCVDVPVQPYLSSGT</sequence>
<reference evidence="1 2" key="1">
    <citation type="journal article" date="2017" name="Antonie Van Leeuwenhoek">
        <title>Rhizobium rhizosphaerae sp. nov., a novel species isolated from rice rhizosphere.</title>
        <authorList>
            <person name="Zhao J.J."/>
            <person name="Zhang J."/>
            <person name="Zhang R.J."/>
            <person name="Zhang C.W."/>
            <person name="Yin H.Q."/>
            <person name="Zhang X.X."/>
        </authorList>
    </citation>
    <scope>NUCLEOTIDE SEQUENCE [LARGE SCALE GENOMIC DNA]</scope>
    <source>
        <strain evidence="1 2">S18K6</strain>
    </source>
</reference>
<dbReference type="AlphaFoldDB" id="A0AAV3UZQ0"/>
<gene>
    <name evidence="1" type="ORF">GCHA_2207</name>
</gene>
<accession>A0AAV3UZQ0</accession>
<name>A0AAV3UZQ0_9ALTE</name>
<evidence type="ECO:0000313" key="2">
    <source>
        <dbReference type="Proteomes" id="UP000006320"/>
    </source>
</evidence>
<dbReference type="EMBL" id="BAEM01000032">
    <property type="protein sequence ID" value="GAC10157.1"/>
    <property type="molecule type" value="Genomic_DNA"/>
</dbReference>